<dbReference type="EMBL" id="CP045901">
    <property type="protein sequence ID" value="QQP37848.1"/>
    <property type="molecule type" value="Genomic_DNA"/>
</dbReference>
<dbReference type="Proteomes" id="UP000595437">
    <property type="component" value="Chromosome 12"/>
</dbReference>
<sequence length="198" mass="21660">MDAKRQRESDLFRALVSVAEIVKIVGVSKTRVVRHQEKLEAGDSFERKFGSGGHNKTLTDESGRPLLKLRRCSILGAPGGIEGHCKAWMDGNTLNAITIGNRMEPRGTKLKHATVVSGEFEFFGSANFGHHPYRCGAFGLWNLVHCGKQSCANHHPSVNALKASVEKEWAAMSEENIRKCAGLPTSSRGHGGCQWSSF</sequence>
<proteinExistence type="predicted"/>
<keyword evidence="2" id="KW-1185">Reference proteome</keyword>
<organism evidence="1 2">
    <name type="scientific">Caligus rogercresseyi</name>
    <name type="common">Sea louse</name>
    <dbReference type="NCBI Taxonomy" id="217165"/>
    <lineage>
        <taxon>Eukaryota</taxon>
        <taxon>Metazoa</taxon>
        <taxon>Ecdysozoa</taxon>
        <taxon>Arthropoda</taxon>
        <taxon>Crustacea</taxon>
        <taxon>Multicrustacea</taxon>
        <taxon>Hexanauplia</taxon>
        <taxon>Copepoda</taxon>
        <taxon>Siphonostomatoida</taxon>
        <taxon>Caligidae</taxon>
        <taxon>Caligus</taxon>
    </lineage>
</organism>
<dbReference type="OrthoDB" id="9981685at2759"/>
<reference evidence="2" key="1">
    <citation type="submission" date="2021-01" db="EMBL/GenBank/DDBJ databases">
        <title>Caligus Genome Assembly.</title>
        <authorList>
            <person name="Gallardo-Escarate C."/>
        </authorList>
    </citation>
    <scope>NUCLEOTIDE SEQUENCE [LARGE SCALE GENOMIC DNA]</scope>
</reference>
<accession>A0A7T8GU48</accession>
<protein>
    <submittedName>
        <fullName evidence="1">Uncharacterized protein</fullName>
    </submittedName>
</protein>
<gene>
    <name evidence="1" type="ORF">FKW44_018258</name>
</gene>
<name>A0A7T8GU48_CALRO</name>
<dbReference type="AlphaFoldDB" id="A0A7T8GU48"/>
<evidence type="ECO:0000313" key="1">
    <source>
        <dbReference type="EMBL" id="QQP37848.1"/>
    </source>
</evidence>
<evidence type="ECO:0000313" key="2">
    <source>
        <dbReference type="Proteomes" id="UP000595437"/>
    </source>
</evidence>